<feature type="compositionally biased region" description="Basic and acidic residues" evidence="1">
    <location>
        <begin position="38"/>
        <end position="51"/>
    </location>
</feature>
<evidence type="ECO:0000256" key="1">
    <source>
        <dbReference type="SAM" id="MobiDB-lite"/>
    </source>
</evidence>
<dbReference type="Proteomes" id="UP001335648">
    <property type="component" value="Unassembled WGS sequence"/>
</dbReference>
<dbReference type="AlphaFoldDB" id="A0AAN8GHL1"/>
<organism evidence="2 3">
    <name type="scientific">Champsocephalus esox</name>
    <name type="common">pike icefish</name>
    <dbReference type="NCBI Taxonomy" id="159716"/>
    <lineage>
        <taxon>Eukaryota</taxon>
        <taxon>Metazoa</taxon>
        <taxon>Chordata</taxon>
        <taxon>Craniata</taxon>
        <taxon>Vertebrata</taxon>
        <taxon>Euteleostomi</taxon>
        <taxon>Actinopterygii</taxon>
        <taxon>Neopterygii</taxon>
        <taxon>Teleostei</taxon>
        <taxon>Neoteleostei</taxon>
        <taxon>Acanthomorphata</taxon>
        <taxon>Eupercaria</taxon>
        <taxon>Perciformes</taxon>
        <taxon>Notothenioidei</taxon>
        <taxon>Channichthyidae</taxon>
        <taxon>Champsocephalus</taxon>
    </lineage>
</organism>
<reference evidence="2 3" key="1">
    <citation type="journal article" date="2023" name="Mol. Biol. Evol.">
        <title>Genomics of Secondarily Temperate Adaptation in the Only Non-Antarctic Icefish.</title>
        <authorList>
            <person name="Rivera-Colon A.G."/>
            <person name="Rayamajhi N."/>
            <person name="Minhas B.F."/>
            <person name="Madrigal G."/>
            <person name="Bilyk K.T."/>
            <person name="Yoon V."/>
            <person name="Hune M."/>
            <person name="Gregory S."/>
            <person name="Cheng C.H.C."/>
            <person name="Catchen J.M."/>
        </authorList>
    </citation>
    <scope>NUCLEOTIDE SEQUENCE [LARGE SCALE GENOMIC DNA]</scope>
    <source>
        <strain evidence="2">JC2023a</strain>
    </source>
</reference>
<dbReference type="EMBL" id="JAULUE010002064">
    <property type="protein sequence ID" value="KAK5879574.1"/>
    <property type="molecule type" value="Genomic_DNA"/>
</dbReference>
<name>A0AAN8GHL1_9TELE</name>
<keyword evidence="3" id="KW-1185">Reference proteome</keyword>
<proteinExistence type="predicted"/>
<evidence type="ECO:0000313" key="3">
    <source>
        <dbReference type="Proteomes" id="UP001335648"/>
    </source>
</evidence>
<sequence length="69" mass="7680">MSWQSQHDFQHPAGSGTPCEGVHDEPSPLQDPEPPCEGVHDEPSPLQDPEPRVKVFLMNQAPCRIRNPV</sequence>
<protein>
    <submittedName>
        <fullName evidence="2">Uncharacterized protein</fullName>
    </submittedName>
</protein>
<evidence type="ECO:0000313" key="2">
    <source>
        <dbReference type="EMBL" id="KAK5879574.1"/>
    </source>
</evidence>
<accession>A0AAN8GHL1</accession>
<comment type="caution">
    <text evidence="2">The sequence shown here is derived from an EMBL/GenBank/DDBJ whole genome shotgun (WGS) entry which is preliminary data.</text>
</comment>
<gene>
    <name evidence="2" type="ORF">CesoFtcFv8_022677</name>
</gene>
<feature type="region of interest" description="Disordered" evidence="1">
    <location>
        <begin position="1"/>
        <end position="51"/>
    </location>
</feature>